<evidence type="ECO:0000256" key="5">
    <source>
        <dbReference type="ARBA" id="ARBA00023204"/>
    </source>
</evidence>
<protein>
    <recommendedName>
        <fullName evidence="7">Non-structural maintenance of chromosomes element 4</fullName>
    </recommendedName>
</protein>
<dbReference type="RefSeq" id="XP_024663550.1">
    <property type="nucleotide sequence ID" value="XM_024807782.1"/>
</dbReference>
<gene>
    <name evidence="10" type="ORF">B9G98_01224</name>
</gene>
<evidence type="ECO:0000256" key="6">
    <source>
        <dbReference type="ARBA" id="ARBA00023242"/>
    </source>
</evidence>
<dbReference type="InterPro" id="IPR014854">
    <property type="entry name" value="Nse4_C"/>
</dbReference>
<name>A0A2T0FF55_9ASCO</name>
<reference evidence="10 11" key="1">
    <citation type="submission" date="2017-04" db="EMBL/GenBank/DDBJ databases">
        <title>Genome sequencing of [Candida] sorbophila.</title>
        <authorList>
            <person name="Ahn J.O."/>
        </authorList>
    </citation>
    <scope>NUCLEOTIDE SEQUENCE [LARGE SCALE GENOMIC DNA]</scope>
    <source>
        <strain evidence="10 11">DS02</strain>
    </source>
</reference>
<evidence type="ECO:0000256" key="1">
    <source>
        <dbReference type="ARBA" id="ARBA00004123"/>
    </source>
</evidence>
<dbReference type="PANTHER" id="PTHR16140:SF0">
    <property type="entry name" value="NON-STRUCTURAL MAINTENANCE OF CHROMOSOMES ELEMENT 4"/>
    <property type="match status" value="1"/>
</dbReference>
<comment type="subcellular location">
    <subcellularLocation>
        <location evidence="1 7">Nucleus</location>
    </subcellularLocation>
</comment>
<dbReference type="Pfam" id="PF08743">
    <property type="entry name" value="Nse4_C"/>
    <property type="match status" value="1"/>
</dbReference>
<accession>A0A2T0FF55</accession>
<proteinExistence type="inferred from homology"/>
<evidence type="ECO:0000259" key="9">
    <source>
        <dbReference type="Pfam" id="PF08743"/>
    </source>
</evidence>
<keyword evidence="3 7" id="KW-0227">DNA damage</keyword>
<dbReference type="PANTHER" id="PTHR16140">
    <property type="entry name" value="NON-STRUCTURAL MAINTENANCE OF CHROMOSOMES ELEMENT 4"/>
    <property type="match status" value="1"/>
</dbReference>
<dbReference type="GO" id="GO:0006281">
    <property type="term" value="P:DNA repair"/>
    <property type="evidence" value="ECO:0007669"/>
    <property type="project" value="UniProtKB-UniRule"/>
</dbReference>
<dbReference type="OrthoDB" id="361242at2759"/>
<evidence type="ECO:0000256" key="8">
    <source>
        <dbReference type="SAM" id="MobiDB-lite"/>
    </source>
</evidence>
<dbReference type="GO" id="GO:0006310">
    <property type="term" value="P:DNA recombination"/>
    <property type="evidence" value="ECO:0007669"/>
    <property type="project" value="UniProtKB-UniRule"/>
</dbReference>
<dbReference type="GO" id="GO:0030915">
    <property type="term" value="C:Smc5-Smc6 complex"/>
    <property type="evidence" value="ECO:0007669"/>
    <property type="project" value="UniProtKB-UniRule"/>
</dbReference>
<feature type="region of interest" description="Disordered" evidence="8">
    <location>
        <begin position="137"/>
        <end position="166"/>
    </location>
</feature>
<evidence type="ECO:0000256" key="2">
    <source>
        <dbReference type="ARBA" id="ARBA00008997"/>
    </source>
</evidence>
<keyword evidence="5 7" id="KW-0234">DNA repair</keyword>
<keyword evidence="4 7" id="KW-0233">DNA recombination</keyword>
<comment type="function">
    <text evidence="7">Component of the SMC5-SMC6 complex, that promotes sister chromatid alignment after DNA damage and facilitates double-stranded DNA breaks (DSBs) repair via homologous recombination between sister chromatids.</text>
</comment>
<comment type="caution">
    <text evidence="10">The sequence shown here is derived from an EMBL/GenBank/DDBJ whole genome shotgun (WGS) entry which is preliminary data.</text>
</comment>
<comment type="similarity">
    <text evidence="2 7">Belongs to the NSE4 family.</text>
</comment>
<organism evidence="10 11">
    <name type="scientific">Wickerhamiella sorbophila</name>
    <dbReference type="NCBI Taxonomy" id="45607"/>
    <lineage>
        <taxon>Eukaryota</taxon>
        <taxon>Fungi</taxon>
        <taxon>Dikarya</taxon>
        <taxon>Ascomycota</taxon>
        <taxon>Saccharomycotina</taxon>
        <taxon>Dipodascomycetes</taxon>
        <taxon>Dipodascales</taxon>
        <taxon>Trichomonascaceae</taxon>
        <taxon>Wickerhamiella</taxon>
    </lineage>
</organism>
<evidence type="ECO:0000256" key="3">
    <source>
        <dbReference type="ARBA" id="ARBA00022763"/>
    </source>
</evidence>
<evidence type="ECO:0000313" key="11">
    <source>
        <dbReference type="Proteomes" id="UP000238350"/>
    </source>
</evidence>
<keyword evidence="6 7" id="KW-0539">Nucleus</keyword>
<evidence type="ECO:0000313" key="10">
    <source>
        <dbReference type="EMBL" id="PRT53604.1"/>
    </source>
</evidence>
<sequence length="280" mass="32341">MTDEMFELERLKREFDDHKAHYVDPNCDIQSFRSFEREMDQNFERFVRGRHNGSLMERDSELLSQRADASLQRVVGQLRGSNYEITKERFLDAIVSLGNDHNLDRPALLCKLGRVVVRNSNQVFGWIYDPITTPPDVPATRAPRRRHQRPIGDTAAPELVERSDDAEDPVKQLVESMFVRIVDYEEAGGPPLDIFRVVLNAQHFGQTVENVYALSTLVSALKVTIYNDGEENIPHVRTAQRLKESKPRQQFVFTLNYSQWQQLCARYPADAFMPSRLETS</sequence>
<dbReference type="InterPro" id="IPR027786">
    <property type="entry name" value="Nse4/EID"/>
</dbReference>
<keyword evidence="11" id="KW-1185">Reference proteome</keyword>
<dbReference type="GeneID" id="36514973"/>
<evidence type="ECO:0000256" key="7">
    <source>
        <dbReference type="RuleBase" id="RU365071"/>
    </source>
</evidence>
<feature type="domain" description="Non-structural maintenance of chromosome element 4 C-terminal" evidence="9">
    <location>
        <begin position="192"/>
        <end position="268"/>
    </location>
</feature>
<evidence type="ECO:0000256" key="4">
    <source>
        <dbReference type="ARBA" id="ARBA00023172"/>
    </source>
</evidence>
<dbReference type="AlphaFoldDB" id="A0A2T0FF55"/>
<dbReference type="Proteomes" id="UP000238350">
    <property type="component" value="Unassembled WGS sequence"/>
</dbReference>
<comment type="subunit">
    <text evidence="7">Component of the SMC5-SMC6 complex.</text>
</comment>
<dbReference type="GO" id="GO:0005634">
    <property type="term" value="C:nucleus"/>
    <property type="evidence" value="ECO:0007669"/>
    <property type="project" value="UniProtKB-SubCell"/>
</dbReference>
<dbReference type="EMBL" id="NDIQ01000001">
    <property type="protein sequence ID" value="PRT53604.1"/>
    <property type="molecule type" value="Genomic_DNA"/>
</dbReference>